<dbReference type="EnsemblPlants" id="OMERI03G21660.1">
    <property type="protein sequence ID" value="OMERI03G21660.1"/>
    <property type="gene ID" value="OMERI03G21660"/>
</dbReference>
<evidence type="ECO:0000313" key="3">
    <source>
        <dbReference type="Proteomes" id="UP000008021"/>
    </source>
</evidence>
<dbReference type="HOGENOM" id="CLU_2816751_0_0_1"/>
<dbReference type="Gramene" id="OMERI03G21660.1">
    <property type="protein sequence ID" value="OMERI03G21660.1"/>
    <property type="gene ID" value="OMERI03G21660"/>
</dbReference>
<protein>
    <submittedName>
        <fullName evidence="2">Uncharacterized protein</fullName>
    </submittedName>
</protein>
<evidence type="ECO:0000256" key="1">
    <source>
        <dbReference type="SAM" id="MobiDB-lite"/>
    </source>
</evidence>
<feature type="region of interest" description="Disordered" evidence="1">
    <location>
        <begin position="1"/>
        <end position="20"/>
    </location>
</feature>
<dbReference type="Proteomes" id="UP000008021">
    <property type="component" value="Chromosome 3"/>
</dbReference>
<reference evidence="2" key="2">
    <citation type="submission" date="2018-05" db="EMBL/GenBank/DDBJ databases">
        <title>OmerRS3 (Oryza meridionalis Reference Sequence Version 3).</title>
        <authorList>
            <person name="Zhang J."/>
            <person name="Kudrna D."/>
            <person name="Lee S."/>
            <person name="Talag J."/>
            <person name="Welchert J."/>
            <person name="Wing R.A."/>
        </authorList>
    </citation>
    <scope>NUCLEOTIDE SEQUENCE [LARGE SCALE GENOMIC DNA]</scope>
    <source>
        <strain evidence="2">cv. OR44</strain>
    </source>
</reference>
<sequence>MAPGRTTAPSMSASTAPGTNVGAAAVVPRRVFPAGCLPWATTLSGTSSAPMAGASSSLAPPGSASSC</sequence>
<dbReference type="AlphaFoldDB" id="A0A0E0D313"/>
<evidence type="ECO:0000313" key="2">
    <source>
        <dbReference type="EnsemblPlants" id="OMERI03G21660.1"/>
    </source>
</evidence>
<reference evidence="2" key="1">
    <citation type="submission" date="2015-04" db="UniProtKB">
        <authorList>
            <consortium name="EnsemblPlants"/>
        </authorList>
    </citation>
    <scope>IDENTIFICATION</scope>
</reference>
<organism evidence="2">
    <name type="scientific">Oryza meridionalis</name>
    <dbReference type="NCBI Taxonomy" id="40149"/>
    <lineage>
        <taxon>Eukaryota</taxon>
        <taxon>Viridiplantae</taxon>
        <taxon>Streptophyta</taxon>
        <taxon>Embryophyta</taxon>
        <taxon>Tracheophyta</taxon>
        <taxon>Spermatophyta</taxon>
        <taxon>Magnoliopsida</taxon>
        <taxon>Liliopsida</taxon>
        <taxon>Poales</taxon>
        <taxon>Poaceae</taxon>
        <taxon>BOP clade</taxon>
        <taxon>Oryzoideae</taxon>
        <taxon>Oryzeae</taxon>
        <taxon>Oryzinae</taxon>
        <taxon>Oryza</taxon>
    </lineage>
</organism>
<feature type="compositionally biased region" description="Polar residues" evidence="1">
    <location>
        <begin position="7"/>
        <end position="18"/>
    </location>
</feature>
<keyword evidence="3" id="KW-1185">Reference proteome</keyword>
<feature type="region of interest" description="Disordered" evidence="1">
    <location>
        <begin position="47"/>
        <end position="67"/>
    </location>
</feature>
<name>A0A0E0D313_9ORYZ</name>
<proteinExistence type="predicted"/>
<accession>A0A0E0D313</accession>